<evidence type="ECO:0000256" key="2">
    <source>
        <dbReference type="ARBA" id="ARBA00005262"/>
    </source>
</evidence>
<dbReference type="Proteomes" id="UP000075806">
    <property type="component" value="Unassembled WGS sequence"/>
</dbReference>
<evidence type="ECO:0000256" key="6">
    <source>
        <dbReference type="ARBA" id="ARBA00023136"/>
    </source>
</evidence>
<feature type="transmembrane region" description="Helical" evidence="7">
    <location>
        <begin position="140"/>
        <end position="159"/>
    </location>
</feature>
<keyword evidence="5 7" id="KW-1133">Transmembrane helix</keyword>
<dbReference type="GO" id="GO:0005886">
    <property type="term" value="C:plasma membrane"/>
    <property type="evidence" value="ECO:0007669"/>
    <property type="project" value="UniProtKB-SubCell"/>
</dbReference>
<feature type="transmembrane region" description="Helical" evidence="7">
    <location>
        <begin position="73"/>
        <end position="104"/>
    </location>
</feature>
<keyword evidence="4 7" id="KW-0812">Transmembrane</keyword>
<dbReference type="InterPro" id="IPR052518">
    <property type="entry name" value="CHR_Transporter"/>
</dbReference>
<keyword evidence="6 7" id="KW-0472">Membrane</keyword>
<comment type="subcellular location">
    <subcellularLocation>
        <location evidence="1">Cell membrane</location>
        <topology evidence="1">Multi-pass membrane protein</topology>
    </subcellularLocation>
</comment>
<reference evidence="8" key="1">
    <citation type="submission" date="2016-02" db="EMBL/GenBank/DDBJ databases">
        <title>Genome sequence of Bacillus trypoxylicola KCTC 13244(T).</title>
        <authorList>
            <person name="Jeong H."/>
            <person name="Park S.-H."/>
            <person name="Choi S.-K."/>
        </authorList>
    </citation>
    <scope>NUCLEOTIDE SEQUENCE [LARGE SCALE GENOMIC DNA]</scope>
    <source>
        <strain evidence="8">KCTC 13244</strain>
    </source>
</reference>
<proteinExistence type="inferred from homology"/>
<evidence type="ECO:0000313" key="9">
    <source>
        <dbReference type="Proteomes" id="UP000075806"/>
    </source>
</evidence>
<gene>
    <name evidence="8" type="ORF">AZF04_11835</name>
</gene>
<keyword evidence="9" id="KW-1185">Reference proteome</keyword>
<evidence type="ECO:0000313" key="8">
    <source>
        <dbReference type="EMBL" id="KYG27019.1"/>
    </source>
</evidence>
<dbReference type="PANTHER" id="PTHR43663">
    <property type="entry name" value="CHROMATE TRANSPORT PROTEIN-RELATED"/>
    <property type="match status" value="1"/>
</dbReference>
<dbReference type="GO" id="GO:0015109">
    <property type="term" value="F:chromate transmembrane transporter activity"/>
    <property type="evidence" value="ECO:0007669"/>
    <property type="project" value="InterPro"/>
</dbReference>
<dbReference type="STRING" id="519424.AZF04_11835"/>
<name>A0A162CXD5_9BACI</name>
<evidence type="ECO:0000256" key="7">
    <source>
        <dbReference type="SAM" id="Phobius"/>
    </source>
</evidence>
<keyword evidence="3" id="KW-1003">Cell membrane</keyword>
<accession>A0A162CXD5</accession>
<evidence type="ECO:0000256" key="5">
    <source>
        <dbReference type="ARBA" id="ARBA00022989"/>
    </source>
</evidence>
<comment type="similarity">
    <text evidence="2">Belongs to the chromate ion transporter (CHR) (TC 2.A.51) family.</text>
</comment>
<dbReference type="RefSeq" id="WP_061949970.1">
    <property type="nucleotide sequence ID" value="NZ_LTAO01000037.1"/>
</dbReference>
<dbReference type="PANTHER" id="PTHR43663:SF1">
    <property type="entry name" value="CHROMATE TRANSPORTER"/>
    <property type="match status" value="1"/>
</dbReference>
<sequence>MDWRKQRDIFIAFFRSGMLGYGGGPSTIPLVHKEVVTHYRWLTDEEFGDILALGNSLPGPINTKMSGYIGYKVGGWVGLINATLATIMPTVILIIALIGVLSQFRDSRVVAGMTEAVAPVVGVMLATLTYGFLKQANKGLGFTWMVILTILSLIFYQFFNIHPAILISVLLVCALLKRDKPVTSVPKEKQGE</sequence>
<evidence type="ECO:0000256" key="4">
    <source>
        <dbReference type="ARBA" id="ARBA00022692"/>
    </source>
</evidence>
<dbReference type="InterPro" id="IPR003370">
    <property type="entry name" value="Chromate_transpt"/>
</dbReference>
<comment type="caution">
    <text evidence="8">The sequence shown here is derived from an EMBL/GenBank/DDBJ whole genome shotgun (WGS) entry which is preliminary data.</text>
</comment>
<evidence type="ECO:0000256" key="3">
    <source>
        <dbReference type="ARBA" id="ARBA00022475"/>
    </source>
</evidence>
<feature type="transmembrane region" description="Helical" evidence="7">
    <location>
        <begin position="116"/>
        <end position="133"/>
    </location>
</feature>
<dbReference type="EMBL" id="LTAO01000037">
    <property type="protein sequence ID" value="KYG27019.1"/>
    <property type="molecule type" value="Genomic_DNA"/>
</dbReference>
<evidence type="ECO:0000256" key="1">
    <source>
        <dbReference type="ARBA" id="ARBA00004651"/>
    </source>
</evidence>
<organism evidence="8 9">
    <name type="scientific">Alkalihalobacillus trypoxylicola</name>
    <dbReference type="NCBI Taxonomy" id="519424"/>
    <lineage>
        <taxon>Bacteria</taxon>
        <taxon>Bacillati</taxon>
        <taxon>Bacillota</taxon>
        <taxon>Bacilli</taxon>
        <taxon>Bacillales</taxon>
        <taxon>Bacillaceae</taxon>
        <taxon>Alkalihalobacillus</taxon>
    </lineage>
</organism>
<dbReference type="OrthoDB" id="9027281at2"/>
<dbReference type="AlphaFoldDB" id="A0A162CXD5"/>
<dbReference type="Pfam" id="PF02417">
    <property type="entry name" value="Chromate_transp"/>
    <property type="match status" value="1"/>
</dbReference>
<protein>
    <submittedName>
        <fullName evidence="8">Chromate transporter</fullName>
    </submittedName>
</protein>